<dbReference type="Pfam" id="PF07970">
    <property type="entry name" value="COPIIcoated_ERV"/>
    <property type="match status" value="1"/>
</dbReference>
<dbReference type="EMBL" id="CAIX01000050">
    <property type="protein sequence ID" value="CCI43525.1"/>
    <property type="molecule type" value="Genomic_DNA"/>
</dbReference>
<sequence length="389" mass="43654">MSRKVNASWLTKLRSIDFNPKTLDEFKVKTIHGGMLSLLSVGLIGYLLVSELIFYLSVDIVDKMLVDGSRNRMVTINFDIEFPRMPCSIVTLESTGSSGEIHNDVQHSVHKQAIDLNGKVLSEGMKLDSIGKAWTNQSDVQVSEKTDKVKCGSCYGAGASGECCNTCEDVQRAYTFRRWNIPSLHTIEQCQRSEIEKLLHSAVEEGCRIYGSVSVTKVDGKVLFAPAKALLHGYISTEEILDKTIQIFDTSHKINYLDFGDRYPDMRSPLNGHNTILAKDTRGTYQYFLQVVPTAYHYLNGGIIDTNQYSVTQHYQELTPLGEQQLPMIIFQYTFSPIMFQIEQRRRGYLQFLTSLCAILGGVFTMLGAVDSLLFAYSNQFASSPALAR</sequence>
<evidence type="ECO:0000256" key="2">
    <source>
        <dbReference type="ARBA" id="ARBA00005648"/>
    </source>
</evidence>
<dbReference type="PANTHER" id="PTHR10984:SF25">
    <property type="entry name" value="ENDOPLASMIC RETICULUM-GOLGI INTERMEDIATE COMPARTMENT PROTEIN 3"/>
    <property type="match status" value="1"/>
</dbReference>
<evidence type="ECO:0000313" key="10">
    <source>
        <dbReference type="Proteomes" id="UP000053237"/>
    </source>
</evidence>
<name>A0A024GAG6_9STRA</name>
<evidence type="ECO:0000256" key="4">
    <source>
        <dbReference type="ARBA" id="ARBA00022989"/>
    </source>
</evidence>
<organism evidence="9 10">
    <name type="scientific">Albugo candida</name>
    <dbReference type="NCBI Taxonomy" id="65357"/>
    <lineage>
        <taxon>Eukaryota</taxon>
        <taxon>Sar</taxon>
        <taxon>Stramenopiles</taxon>
        <taxon>Oomycota</taxon>
        <taxon>Peronosporomycetes</taxon>
        <taxon>Albuginales</taxon>
        <taxon>Albuginaceae</taxon>
        <taxon>Albugo</taxon>
    </lineage>
</organism>
<keyword evidence="4 6" id="KW-1133">Transmembrane helix</keyword>
<feature type="transmembrane region" description="Helical" evidence="6">
    <location>
        <begin position="349"/>
        <end position="370"/>
    </location>
</feature>
<feature type="transmembrane region" description="Helical" evidence="6">
    <location>
        <begin position="35"/>
        <end position="56"/>
    </location>
</feature>
<evidence type="ECO:0000256" key="3">
    <source>
        <dbReference type="ARBA" id="ARBA00022692"/>
    </source>
</evidence>
<evidence type="ECO:0000256" key="6">
    <source>
        <dbReference type="SAM" id="Phobius"/>
    </source>
</evidence>
<evidence type="ECO:0008006" key="11">
    <source>
        <dbReference type="Google" id="ProtNLM"/>
    </source>
</evidence>
<evidence type="ECO:0000259" key="7">
    <source>
        <dbReference type="Pfam" id="PF07970"/>
    </source>
</evidence>
<evidence type="ECO:0000259" key="8">
    <source>
        <dbReference type="Pfam" id="PF13850"/>
    </source>
</evidence>
<dbReference type="InterPro" id="IPR012936">
    <property type="entry name" value="Erv_C"/>
</dbReference>
<keyword evidence="3 6" id="KW-0812">Transmembrane</keyword>
<protein>
    <recommendedName>
        <fullName evidence="11">Endoplasmic reticulum vesicle transporter C-terminal domain-containing protein</fullName>
    </recommendedName>
</protein>
<dbReference type="InterPro" id="IPR039542">
    <property type="entry name" value="Erv_N"/>
</dbReference>
<dbReference type="InterPro" id="IPR045888">
    <property type="entry name" value="Erv"/>
</dbReference>
<dbReference type="GO" id="GO:0030134">
    <property type="term" value="C:COPII-coated ER to Golgi transport vesicle"/>
    <property type="evidence" value="ECO:0007669"/>
    <property type="project" value="TreeGrafter"/>
</dbReference>
<dbReference type="PANTHER" id="PTHR10984">
    <property type="entry name" value="ENDOPLASMIC RETICULUM-GOLGI INTERMEDIATE COMPARTMENT PROTEIN"/>
    <property type="match status" value="1"/>
</dbReference>
<dbReference type="AlphaFoldDB" id="A0A024GAG6"/>
<comment type="subcellular location">
    <subcellularLocation>
        <location evidence="1">Membrane</location>
        <topology evidence="1">Multi-pass membrane protein</topology>
    </subcellularLocation>
</comment>
<evidence type="ECO:0000256" key="1">
    <source>
        <dbReference type="ARBA" id="ARBA00004141"/>
    </source>
</evidence>
<evidence type="ECO:0000256" key="5">
    <source>
        <dbReference type="ARBA" id="ARBA00023136"/>
    </source>
</evidence>
<dbReference type="InParanoid" id="A0A024GAG6"/>
<dbReference type="STRING" id="65357.A0A024GAG6"/>
<dbReference type="OrthoDB" id="270930at2759"/>
<gene>
    <name evidence="9" type="ORF">BN9_043090</name>
</gene>
<comment type="similarity">
    <text evidence="2">Belongs to the ERGIC family.</text>
</comment>
<keyword evidence="5 6" id="KW-0472">Membrane</keyword>
<dbReference type="GO" id="GO:0016020">
    <property type="term" value="C:membrane"/>
    <property type="evidence" value="ECO:0007669"/>
    <property type="project" value="UniProtKB-SubCell"/>
</dbReference>
<proteinExistence type="inferred from homology"/>
<keyword evidence="10" id="KW-1185">Reference proteome</keyword>
<accession>A0A024GAG6</accession>
<evidence type="ECO:0000313" key="9">
    <source>
        <dbReference type="EMBL" id="CCI43525.1"/>
    </source>
</evidence>
<feature type="domain" description="Endoplasmic reticulum vesicle transporter N-terminal" evidence="8">
    <location>
        <begin position="13"/>
        <end position="100"/>
    </location>
</feature>
<dbReference type="GO" id="GO:0005783">
    <property type="term" value="C:endoplasmic reticulum"/>
    <property type="evidence" value="ECO:0007669"/>
    <property type="project" value="TreeGrafter"/>
</dbReference>
<feature type="domain" description="Endoplasmic reticulum vesicle transporter C-terminal" evidence="7">
    <location>
        <begin position="154"/>
        <end position="371"/>
    </location>
</feature>
<dbReference type="Proteomes" id="UP000053237">
    <property type="component" value="Unassembled WGS sequence"/>
</dbReference>
<reference evidence="9 10" key="1">
    <citation type="submission" date="2012-05" db="EMBL/GenBank/DDBJ databases">
        <title>Recombination and specialization in a pathogen metapopulation.</title>
        <authorList>
            <person name="Gardiner A."/>
            <person name="Kemen E."/>
            <person name="Schultz-Larsen T."/>
            <person name="MacLean D."/>
            <person name="Van Oosterhout C."/>
            <person name="Jones J.D.G."/>
        </authorList>
    </citation>
    <scope>NUCLEOTIDE SEQUENCE [LARGE SCALE GENOMIC DNA]</scope>
    <source>
        <strain evidence="9 10">Ac Nc2</strain>
    </source>
</reference>
<comment type="caution">
    <text evidence="9">The sequence shown here is derived from an EMBL/GenBank/DDBJ whole genome shotgun (WGS) entry which is preliminary data.</text>
</comment>
<dbReference type="Pfam" id="PF13850">
    <property type="entry name" value="ERGIC_N"/>
    <property type="match status" value="1"/>
</dbReference>